<organism evidence="1 2">
    <name type="scientific">Rufibacter hautae</name>
    <dbReference type="NCBI Taxonomy" id="2595005"/>
    <lineage>
        <taxon>Bacteria</taxon>
        <taxon>Pseudomonadati</taxon>
        <taxon>Bacteroidota</taxon>
        <taxon>Cytophagia</taxon>
        <taxon>Cytophagales</taxon>
        <taxon>Hymenobacteraceae</taxon>
        <taxon>Rufibacter</taxon>
    </lineage>
</organism>
<evidence type="ECO:0000313" key="2">
    <source>
        <dbReference type="Proteomes" id="UP000324133"/>
    </source>
</evidence>
<keyword evidence="2" id="KW-1185">Reference proteome</keyword>
<comment type="caution">
    <text evidence="1">The sequence shown here is derived from an EMBL/GenBank/DDBJ whole genome shotgun (WGS) entry which is preliminary data.</text>
</comment>
<protein>
    <recommendedName>
        <fullName evidence="3">STAS/SEC14 domain-containing protein</fullName>
    </recommendedName>
</protein>
<dbReference type="EMBL" id="VKKY01000001">
    <property type="protein sequence ID" value="KAA3439225.1"/>
    <property type="molecule type" value="Genomic_DNA"/>
</dbReference>
<evidence type="ECO:0008006" key="3">
    <source>
        <dbReference type="Google" id="ProtNLM"/>
    </source>
</evidence>
<name>A0A5B6TIM7_9BACT</name>
<sequence>MIIHSGIVTLDFDPDTEILVTEMPDVSHLAAPEVGFCLDVILDSIRGFHVEGLLLDATQSPEGAGDGANGDLARKFTEELGSTCVRKVARIGTADALGMQEAAQPQTIARPFFRDFATKPEGMRWLMDK</sequence>
<reference evidence="1 2" key="1">
    <citation type="submission" date="2019-07" db="EMBL/GenBank/DDBJ databases">
        <title>Rufibacter sp. nov., isolated from lake sediment.</title>
        <authorList>
            <person name="Qu J.-H."/>
        </authorList>
    </citation>
    <scope>NUCLEOTIDE SEQUENCE [LARGE SCALE GENOMIC DNA]</scope>
    <source>
        <strain evidence="1 2">NBS58-1</strain>
    </source>
</reference>
<dbReference type="Proteomes" id="UP000324133">
    <property type="component" value="Unassembled WGS sequence"/>
</dbReference>
<dbReference type="RefSeq" id="WP_149088870.1">
    <property type="nucleotide sequence ID" value="NZ_VKKY01000001.1"/>
</dbReference>
<proteinExistence type="predicted"/>
<gene>
    <name evidence="1" type="ORF">FOA19_00630</name>
</gene>
<evidence type="ECO:0000313" key="1">
    <source>
        <dbReference type="EMBL" id="KAA3439225.1"/>
    </source>
</evidence>
<dbReference type="OrthoDB" id="852207at2"/>
<dbReference type="AlphaFoldDB" id="A0A5B6TIM7"/>
<accession>A0A5B6TIM7</accession>